<organism evidence="2">
    <name type="scientific">Schlesneria paludicola</name>
    <dbReference type="NCBI Taxonomy" id="360056"/>
    <lineage>
        <taxon>Bacteria</taxon>
        <taxon>Pseudomonadati</taxon>
        <taxon>Planctomycetota</taxon>
        <taxon>Planctomycetia</taxon>
        <taxon>Planctomycetales</taxon>
        <taxon>Planctomycetaceae</taxon>
        <taxon>Schlesneria</taxon>
    </lineage>
</organism>
<dbReference type="GO" id="GO:0005525">
    <property type="term" value="F:GTP binding"/>
    <property type="evidence" value="ECO:0007669"/>
    <property type="project" value="InterPro"/>
</dbReference>
<proteinExistence type="predicted"/>
<dbReference type="AlphaFoldDB" id="A0A7C2JZQ6"/>
<feature type="domain" description="G" evidence="1">
    <location>
        <begin position="59"/>
        <end position="209"/>
    </location>
</feature>
<dbReference type="EMBL" id="DSOK01000299">
    <property type="protein sequence ID" value="HEN15905.1"/>
    <property type="molecule type" value="Genomic_DNA"/>
</dbReference>
<dbReference type="InterPro" id="IPR006073">
    <property type="entry name" value="GTP-bd"/>
</dbReference>
<name>A0A7C2JZQ6_9PLAN</name>
<dbReference type="InterPro" id="IPR027417">
    <property type="entry name" value="P-loop_NTPase"/>
</dbReference>
<dbReference type="Pfam" id="PF01926">
    <property type="entry name" value="MMR_HSR1"/>
    <property type="match status" value="1"/>
</dbReference>
<evidence type="ECO:0000259" key="1">
    <source>
        <dbReference type="Pfam" id="PF01926"/>
    </source>
</evidence>
<accession>A0A7C2JZQ6</accession>
<dbReference type="Gene3D" id="3.40.50.300">
    <property type="entry name" value="P-loop containing nucleotide triphosphate hydrolases"/>
    <property type="match status" value="1"/>
</dbReference>
<reference evidence="2" key="1">
    <citation type="journal article" date="2020" name="mSystems">
        <title>Genome- and Community-Level Interaction Insights into Carbon Utilization and Element Cycling Functions of Hydrothermarchaeota in Hydrothermal Sediment.</title>
        <authorList>
            <person name="Zhou Z."/>
            <person name="Liu Y."/>
            <person name="Xu W."/>
            <person name="Pan J."/>
            <person name="Luo Z.H."/>
            <person name="Li M."/>
        </authorList>
    </citation>
    <scope>NUCLEOTIDE SEQUENCE [LARGE SCALE GENOMIC DNA]</scope>
    <source>
        <strain evidence="2">SpSt-339</strain>
    </source>
</reference>
<dbReference type="CDD" id="cd00882">
    <property type="entry name" value="Ras_like_GTPase"/>
    <property type="match status" value="1"/>
</dbReference>
<gene>
    <name evidence="2" type="ORF">ENQ76_10620</name>
</gene>
<dbReference type="SUPFAM" id="SSF52540">
    <property type="entry name" value="P-loop containing nucleoside triphosphate hydrolases"/>
    <property type="match status" value="1"/>
</dbReference>
<sequence length="627" mass="68685">MSAALADYAALVARLQSSLAALERSARGLELPPLAGREWHDLLVRKLVPQLGDQAFLIVAVTGGTNVGKSIVFNHLAGFAASEATPRAAGTKHPVCLLPEGFAAAHDLAALFPSFHLEPWTDPAQALRETGEHLLFWRTSGSVPANLLLLDTPDIDSDAVVNWQRADAVRQSADVLIAVLTQQKYNDAAVKQFFRQAAAEQKAVVVVFNLCELPDDDDVWPLWLETFTAETGVAPLFVYLAPNDRPAAKSLSLCFHERRWPVDAGHAADPVALQDVFARLRFGDIKLQTLRGSLALIADEQQGLPSYLREVAHRSGEFRTAAELLTANQLAEVDDWPAPPTHEVIRQVREWWARQRQGWSATVHGVYDTVGQTILTPFRYARDWLQGPVTPPWELYREQEWNAIVRALGKVYTKLEWLCDLGHPLLKGRLEPLLDGNTRGNVLRALEADHRQVDFAALLVDTVERELKSFRSENPQLFQWFRRLDEATAAARPALTIVLGITGVGLPLGEAATHLASQGLLQGAMHVAGDVVGGTAVATVGETAISQTASGGAGYLQARFHRLQAAFTSQRAAWLADRLQRLVLGQLAAELQSAAGVGQSAEFRAVTTVLREWQEHLARTGGRQSSR</sequence>
<protein>
    <recommendedName>
        <fullName evidence="1">G domain-containing protein</fullName>
    </recommendedName>
</protein>
<evidence type="ECO:0000313" key="2">
    <source>
        <dbReference type="EMBL" id="HEN15905.1"/>
    </source>
</evidence>
<comment type="caution">
    <text evidence="2">The sequence shown here is derived from an EMBL/GenBank/DDBJ whole genome shotgun (WGS) entry which is preliminary data.</text>
</comment>